<sequence length="342" mass="36485">MWPSLGLNTDLSVALIERNQQVPGASLNNGAATGAGQGYIWLAHRDPASAAWQLAQDSCARWQQLLQQPHLSPGHVEWQSSGSLLLATSAAEAEQLRARQELLGRAGVPARYLDERALRCEEPALHDSMAGGLLVSNDSQLNGQAAARALLTACQQLCTSTCAFRSLLGQAVKSLTTDSSTGCIETITATDYRVRPRQATVIAAGAWTPEMVRMIRPADAAEPLDLGIQPRKGHLLEVPKSLAPVVKHGLMEIGYAKHYQRGKDPAAAKGMDITFTATQSASGSLLVGSSRELSGFDSQADEHVVEAILERASTFLPALQHVRAASTAVRVIVAQHVAMCIM</sequence>
<dbReference type="Proteomes" id="UP001497392">
    <property type="component" value="Unassembled WGS sequence"/>
</dbReference>
<protein>
    <recommendedName>
        <fullName evidence="2">FAD-dependent oxidoreductase domain-containing protein 1</fullName>
    </recommendedName>
</protein>
<feature type="domain" description="FAD dependent oxidoreductase" evidence="4">
    <location>
        <begin position="11"/>
        <end position="330"/>
    </location>
</feature>
<dbReference type="EMBL" id="CAXHTA020000005">
    <property type="protein sequence ID" value="CAL5221442.1"/>
    <property type="molecule type" value="Genomic_DNA"/>
</dbReference>
<evidence type="ECO:0000313" key="6">
    <source>
        <dbReference type="Proteomes" id="UP001497392"/>
    </source>
</evidence>
<evidence type="ECO:0000256" key="1">
    <source>
        <dbReference type="ARBA" id="ARBA00023002"/>
    </source>
</evidence>
<evidence type="ECO:0000256" key="3">
    <source>
        <dbReference type="ARBA" id="ARBA00046185"/>
    </source>
</evidence>
<dbReference type="PANTHER" id="PTHR13847:SF287">
    <property type="entry name" value="FAD-DEPENDENT OXIDOREDUCTASE DOMAIN-CONTAINING PROTEIN 1"/>
    <property type="match status" value="1"/>
</dbReference>
<dbReference type="Gene3D" id="3.50.50.60">
    <property type="entry name" value="FAD/NAD(P)-binding domain"/>
    <property type="match status" value="1"/>
</dbReference>
<keyword evidence="6" id="KW-1185">Reference proteome</keyword>
<dbReference type="SUPFAM" id="SSF54373">
    <property type="entry name" value="FAD-linked reductases, C-terminal domain"/>
    <property type="match status" value="1"/>
</dbReference>
<organism evidence="5 6">
    <name type="scientific">Coccomyxa viridis</name>
    <dbReference type="NCBI Taxonomy" id="1274662"/>
    <lineage>
        <taxon>Eukaryota</taxon>
        <taxon>Viridiplantae</taxon>
        <taxon>Chlorophyta</taxon>
        <taxon>core chlorophytes</taxon>
        <taxon>Trebouxiophyceae</taxon>
        <taxon>Trebouxiophyceae incertae sedis</taxon>
        <taxon>Coccomyxaceae</taxon>
        <taxon>Coccomyxa</taxon>
    </lineage>
</organism>
<name>A0ABP1FVE8_9CHLO</name>
<dbReference type="InterPro" id="IPR036188">
    <property type="entry name" value="FAD/NAD-bd_sf"/>
</dbReference>
<evidence type="ECO:0000256" key="2">
    <source>
        <dbReference type="ARBA" id="ARBA00039785"/>
    </source>
</evidence>
<gene>
    <name evidence="5" type="primary">g3631</name>
    <name evidence="5" type="ORF">VP750_LOCUS3101</name>
</gene>
<evidence type="ECO:0000313" key="5">
    <source>
        <dbReference type="EMBL" id="CAL5221442.1"/>
    </source>
</evidence>
<dbReference type="InterPro" id="IPR006076">
    <property type="entry name" value="FAD-dep_OxRdtase"/>
</dbReference>
<proteinExistence type="predicted"/>
<evidence type="ECO:0000259" key="4">
    <source>
        <dbReference type="Pfam" id="PF01266"/>
    </source>
</evidence>
<comment type="function">
    <text evidence="3">Required for the assembly of the mitochondrial membrane respiratory chain NADH dehydrogenase (Complex I). Involved in mid-late stages of complex I assembly.</text>
</comment>
<dbReference type="PANTHER" id="PTHR13847">
    <property type="entry name" value="SARCOSINE DEHYDROGENASE-RELATED"/>
    <property type="match status" value="1"/>
</dbReference>
<keyword evidence="1" id="KW-0560">Oxidoreductase</keyword>
<reference evidence="5 6" key="1">
    <citation type="submission" date="2024-06" db="EMBL/GenBank/DDBJ databases">
        <authorList>
            <person name="Kraege A."/>
            <person name="Thomma B."/>
        </authorList>
    </citation>
    <scope>NUCLEOTIDE SEQUENCE [LARGE SCALE GENOMIC DNA]</scope>
</reference>
<comment type="caution">
    <text evidence="5">The sequence shown here is derived from an EMBL/GenBank/DDBJ whole genome shotgun (WGS) entry which is preliminary data.</text>
</comment>
<dbReference type="SUPFAM" id="SSF51905">
    <property type="entry name" value="FAD/NAD(P)-binding domain"/>
    <property type="match status" value="1"/>
</dbReference>
<accession>A0ABP1FVE8</accession>
<dbReference type="Pfam" id="PF01266">
    <property type="entry name" value="DAO"/>
    <property type="match status" value="1"/>
</dbReference>
<dbReference type="Gene3D" id="3.30.9.10">
    <property type="entry name" value="D-Amino Acid Oxidase, subunit A, domain 2"/>
    <property type="match status" value="1"/>
</dbReference>